<organism evidence="6 7">
    <name type="scientific">Rhinopithecimicrobium faecis</name>
    <dbReference type="NCBI Taxonomy" id="2820698"/>
    <lineage>
        <taxon>Bacteria</taxon>
        <taxon>Pseudomonadati</taxon>
        <taxon>Bacteroidota</taxon>
        <taxon>Sphingobacteriia</taxon>
        <taxon>Sphingobacteriales</taxon>
        <taxon>Sphingobacteriaceae</taxon>
        <taxon>Rhinopithecimicrobium</taxon>
    </lineage>
</organism>
<dbReference type="AlphaFoldDB" id="A0A8T4HB31"/>
<evidence type="ECO:0000256" key="2">
    <source>
        <dbReference type="ARBA" id="ARBA00022963"/>
    </source>
</evidence>
<feature type="domain" description="PNPLA" evidence="5">
    <location>
        <begin position="10"/>
        <end position="170"/>
    </location>
</feature>
<dbReference type="PANTHER" id="PTHR14226:SF76">
    <property type="entry name" value="NTE FAMILY PROTEIN RSSA"/>
    <property type="match status" value="1"/>
</dbReference>
<dbReference type="GO" id="GO:0016787">
    <property type="term" value="F:hydrolase activity"/>
    <property type="evidence" value="ECO:0007669"/>
    <property type="project" value="UniProtKB-UniRule"/>
</dbReference>
<comment type="caution">
    <text evidence="4">Lacks conserved residue(s) required for the propagation of feature annotation.</text>
</comment>
<proteinExistence type="predicted"/>
<keyword evidence="1 4" id="KW-0378">Hydrolase</keyword>
<reference evidence="6" key="1">
    <citation type="submission" date="2021-03" db="EMBL/GenBank/DDBJ databases">
        <authorList>
            <person name="Lu T."/>
            <person name="Wang Q."/>
            <person name="Han X."/>
        </authorList>
    </citation>
    <scope>NUCLEOTIDE SEQUENCE</scope>
    <source>
        <strain evidence="6">WQ 2009</strain>
    </source>
</reference>
<evidence type="ECO:0000256" key="1">
    <source>
        <dbReference type="ARBA" id="ARBA00022801"/>
    </source>
</evidence>
<evidence type="ECO:0000259" key="5">
    <source>
        <dbReference type="PROSITE" id="PS51635"/>
    </source>
</evidence>
<dbReference type="GO" id="GO:0016042">
    <property type="term" value="P:lipid catabolic process"/>
    <property type="evidence" value="ECO:0007669"/>
    <property type="project" value="UniProtKB-UniRule"/>
</dbReference>
<name>A0A8T4HB31_9SPHI</name>
<evidence type="ECO:0000313" key="6">
    <source>
        <dbReference type="EMBL" id="MBP3943974.1"/>
    </source>
</evidence>
<gene>
    <name evidence="6" type="ORF">J5U18_10455</name>
</gene>
<dbReference type="Gene3D" id="3.40.1090.10">
    <property type="entry name" value="Cytosolic phospholipase A2 catalytic domain"/>
    <property type="match status" value="2"/>
</dbReference>
<keyword evidence="7" id="KW-1185">Reference proteome</keyword>
<dbReference type="InterPro" id="IPR050301">
    <property type="entry name" value="NTE"/>
</dbReference>
<accession>A0A8T4HB31</accession>
<keyword evidence="3 4" id="KW-0443">Lipid metabolism</keyword>
<feature type="short sequence motif" description="DGA/G" evidence="4">
    <location>
        <begin position="157"/>
        <end position="159"/>
    </location>
</feature>
<dbReference type="InterPro" id="IPR002641">
    <property type="entry name" value="PNPLA_dom"/>
</dbReference>
<evidence type="ECO:0000256" key="4">
    <source>
        <dbReference type="PROSITE-ProRule" id="PRU01161"/>
    </source>
</evidence>
<feature type="active site" description="Proton acceptor" evidence="4">
    <location>
        <position position="157"/>
    </location>
</feature>
<feature type="short sequence motif" description="GXSXG" evidence="4">
    <location>
        <begin position="41"/>
        <end position="45"/>
    </location>
</feature>
<protein>
    <submittedName>
        <fullName evidence="6">Patatin-like phospholipase family protein</fullName>
    </submittedName>
</protein>
<dbReference type="PANTHER" id="PTHR14226">
    <property type="entry name" value="NEUROPATHY TARGET ESTERASE/SWISS CHEESE D.MELANOGASTER"/>
    <property type="match status" value="1"/>
</dbReference>
<feature type="active site" description="Nucleophile" evidence="4">
    <location>
        <position position="43"/>
    </location>
</feature>
<dbReference type="Proteomes" id="UP000679691">
    <property type="component" value="Unassembled WGS sequence"/>
</dbReference>
<sequence length="273" mass="30137">MIQEVAKVSLVLGSGGARGLVHIGVIQELEKQGYQIDEVVGSSIGALVGGMYASGHLNEFEVWVREISKREIYNFMDFTWQTSGVMKGVRVFEALKSLIPDMNLEDMPIPFKAIATDLHEEADVVFDRGSFYEAVRSSVAIPGVFTAVTKDSAVLVDGGVLNPLPLSHVDRSKGNLVVAVNLESKHSLTPRSHLVDPKKGPNSITILQEAYNAMRTQLAQLSIDLYKPDILINIPRDLAGLWDYDKADFLIKKGVELTEETLLTYKERLRNPA</sequence>
<keyword evidence="2 4" id="KW-0442">Lipid degradation</keyword>
<dbReference type="PROSITE" id="PS51635">
    <property type="entry name" value="PNPLA"/>
    <property type="match status" value="1"/>
</dbReference>
<dbReference type="InterPro" id="IPR016035">
    <property type="entry name" value="Acyl_Trfase/lysoPLipase"/>
</dbReference>
<evidence type="ECO:0000256" key="3">
    <source>
        <dbReference type="ARBA" id="ARBA00023098"/>
    </source>
</evidence>
<dbReference type="Pfam" id="PF01734">
    <property type="entry name" value="Patatin"/>
    <property type="match status" value="1"/>
</dbReference>
<evidence type="ECO:0000313" key="7">
    <source>
        <dbReference type="Proteomes" id="UP000679691"/>
    </source>
</evidence>
<dbReference type="SUPFAM" id="SSF52151">
    <property type="entry name" value="FabD/lysophospholipase-like"/>
    <property type="match status" value="1"/>
</dbReference>
<dbReference type="RefSeq" id="WP_353547480.1">
    <property type="nucleotide sequence ID" value="NZ_JAGKSB010000012.1"/>
</dbReference>
<dbReference type="EMBL" id="JAGKSB010000012">
    <property type="protein sequence ID" value="MBP3943974.1"/>
    <property type="molecule type" value="Genomic_DNA"/>
</dbReference>
<comment type="caution">
    <text evidence="6">The sequence shown here is derived from an EMBL/GenBank/DDBJ whole genome shotgun (WGS) entry which is preliminary data.</text>
</comment>